<sequence>MDVKSREDAFVLDVNTPVWDLLPKKSKFVFGPNNKQHADKRSFQYKPKQLEGTLLSPEKQMYREELQFHMRSYSFLGKENPKLYDVPLRSKHRSSSLNVPKRQIRSRSVLKLSRDHLIDSTVDIFASMVTSRRCFHEANQLARTASPTSRQID</sequence>
<evidence type="ECO:0000313" key="2">
    <source>
        <dbReference type="EMBL" id="CAF1406073.1"/>
    </source>
</evidence>
<name>A0A815DGD0_ADIRI</name>
<dbReference type="OrthoDB" id="5322100at2759"/>
<keyword evidence="3" id="KW-1185">Reference proteome</keyword>
<dbReference type="AlphaFoldDB" id="A0A815DGD0"/>
<evidence type="ECO:0000313" key="4">
    <source>
        <dbReference type="Proteomes" id="UP000663852"/>
    </source>
</evidence>
<evidence type="ECO:0000313" key="1">
    <source>
        <dbReference type="EMBL" id="CAF1293279.1"/>
    </source>
</evidence>
<proteinExistence type="predicted"/>
<accession>A0A815DGD0</accession>
<dbReference type="EMBL" id="CAJNOJ010000210">
    <property type="protein sequence ID" value="CAF1293279.1"/>
    <property type="molecule type" value="Genomic_DNA"/>
</dbReference>
<protein>
    <submittedName>
        <fullName evidence="1">Uncharacterized protein</fullName>
    </submittedName>
</protein>
<dbReference type="Proteomes" id="UP000663852">
    <property type="component" value="Unassembled WGS sequence"/>
</dbReference>
<gene>
    <name evidence="1" type="ORF">EDS130_LOCUS30206</name>
    <name evidence="2" type="ORF">XAT740_LOCUS34417</name>
</gene>
<reference evidence="1" key="1">
    <citation type="submission" date="2021-02" db="EMBL/GenBank/DDBJ databases">
        <authorList>
            <person name="Nowell W R."/>
        </authorList>
    </citation>
    <scope>NUCLEOTIDE SEQUENCE</scope>
</reference>
<dbReference type="EMBL" id="CAJNOR010003360">
    <property type="protein sequence ID" value="CAF1406073.1"/>
    <property type="molecule type" value="Genomic_DNA"/>
</dbReference>
<organism evidence="1 4">
    <name type="scientific">Adineta ricciae</name>
    <name type="common">Rotifer</name>
    <dbReference type="NCBI Taxonomy" id="249248"/>
    <lineage>
        <taxon>Eukaryota</taxon>
        <taxon>Metazoa</taxon>
        <taxon>Spiralia</taxon>
        <taxon>Gnathifera</taxon>
        <taxon>Rotifera</taxon>
        <taxon>Eurotatoria</taxon>
        <taxon>Bdelloidea</taxon>
        <taxon>Adinetida</taxon>
        <taxon>Adinetidae</taxon>
        <taxon>Adineta</taxon>
    </lineage>
</organism>
<dbReference type="Proteomes" id="UP000663828">
    <property type="component" value="Unassembled WGS sequence"/>
</dbReference>
<evidence type="ECO:0000313" key="3">
    <source>
        <dbReference type="Proteomes" id="UP000663828"/>
    </source>
</evidence>
<comment type="caution">
    <text evidence="1">The sequence shown here is derived from an EMBL/GenBank/DDBJ whole genome shotgun (WGS) entry which is preliminary data.</text>
</comment>